<dbReference type="InterPro" id="IPR050789">
    <property type="entry name" value="Diverse_Enzym_Activities"/>
</dbReference>
<dbReference type="InterPro" id="IPR001466">
    <property type="entry name" value="Beta-lactam-related"/>
</dbReference>
<keyword evidence="2" id="KW-0378">Hydrolase</keyword>
<dbReference type="SUPFAM" id="SSF56601">
    <property type="entry name" value="beta-lactamase/transpeptidase-like"/>
    <property type="match status" value="1"/>
</dbReference>
<feature type="domain" description="Beta-lactamase-related" evidence="1">
    <location>
        <begin position="8"/>
        <end position="326"/>
    </location>
</feature>
<dbReference type="EC" id="3.-.-.-" evidence="2"/>
<dbReference type="InterPro" id="IPR012338">
    <property type="entry name" value="Beta-lactam/transpept-like"/>
</dbReference>
<dbReference type="EMBL" id="JBHSRD010000003">
    <property type="protein sequence ID" value="MFC6006864.1"/>
    <property type="molecule type" value="Genomic_DNA"/>
</dbReference>
<protein>
    <submittedName>
        <fullName evidence="2">Serine hydrolase domain-containing protein</fullName>
        <ecNumber evidence="2">3.-.-.-</ecNumber>
    </submittedName>
</protein>
<dbReference type="PANTHER" id="PTHR43283">
    <property type="entry name" value="BETA-LACTAMASE-RELATED"/>
    <property type="match status" value="1"/>
</dbReference>
<evidence type="ECO:0000313" key="2">
    <source>
        <dbReference type="EMBL" id="MFC6006864.1"/>
    </source>
</evidence>
<name>A0ABW1JDF2_9ACTN</name>
<proteinExistence type="predicted"/>
<dbReference type="Proteomes" id="UP001596189">
    <property type="component" value="Unassembled WGS sequence"/>
</dbReference>
<comment type="caution">
    <text evidence="2">The sequence shown here is derived from an EMBL/GenBank/DDBJ whole genome shotgun (WGS) entry which is preliminary data.</text>
</comment>
<keyword evidence="3" id="KW-1185">Reference proteome</keyword>
<evidence type="ECO:0000313" key="3">
    <source>
        <dbReference type="Proteomes" id="UP001596189"/>
    </source>
</evidence>
<dbReference type="Gene3D" id="3.40.710.10">
    <property type="entry name" value="DD-peptidase/beta-lactamase superfamily"/>
    <property type="match status" value="1"/>
</dbReference>
<accession>A0ABW1JDF2</accession>
<organism evidence="2 3">
    <name type="scientific">Angustibacter luteus</name>
    <dbReference type="NCBI Taxonomy" id="658456"/>
    <lineage>
        <taxon>Bacteria</taxon>
        <taxon>Bacillati</taxon>
        <taxon>Actinomycetota</taxon>
        <taxon>Actinomycetes</taxon>
        <taxon>Kineosporiales</taxon>
        <taxon>Kineosporiaceae</taxon>
    </lineage>
</organism>
<reference evidence="3" key="1">
    <citation type="journal article" date="2019" name="Int. J. Syst. Evol. Microbiol.">
        <title>The Global Catalogue of Microorganisms (GCM) 10K type strain sequencing project: providing services to taxonomists for standard genome sequencing and annotation.</title>
        <authorList>
            <consortium name="The Broad Institute Genomics Platform"/>
            <consortium name="The Broad Institute Genome Sequencing Center for Infectious Disease"/>
            <person name="Wu L."/>
            <person name="Ma J."/>
        </authorList>
    </citation>
    <scope>NUCLEOTIDE SEQUENCE [LARGE SCALE GENOMIC DNA]</scope>
    <source>
        <strain evidence="3">KACC 14249</strain>
    </source>
</reference>
<dbReference type="GO" id="GO:0016787">
    <property type="term" value="F:hydrolase activity"/>
    <property type="evidence" value="ECO:0007669"/>
    <property type="project" value="UniProtKB-KW"/>
</dbReference>
<gene>
    <name evidence="2" type="ORF">ACFQDO_06935</name>
</gene>
<dbReference type="RefSeq" id="WP_345718335.1">
    <property type="nucleotide sequence ID" value="NZ_BAABFP010000008.1"/>
</dbReference>
<evidence type="ECO:0000259" key="1">
    <source>
        <dbReference type="Pfam" id="PF00144"/>
    </source>
</evidence>
<sequence>MESLQTSVAAIAAEHGFSGAVRVDQAGETVLAQPFGLAERGLGVPNTLDTQFAVASACKGTTALTVISLVDDGTLALGTTARSLLGADLPEIDDAVTVEHLLAHRSGIGDYVDEDDDGEITDYVLPVPVHRLTETEDYLAVLDGHRQKFAPGARFSYCNSGFVVLALLVERATGTAFRDVVTQRVCGPAGLRDTAYLRSDELPGRAARGYLDTEGLRTNVLHLPVRGSGDGGLYTTVGDVHALWRSVFAGQVVPRHWVDEMVRPRSDSPQVSKRYGLGFWLDPTTDAVLLEGYDAGVSFRSLHRPSTGLTWTVVANSSDGAWPVAKHLGAVLR</sequence>
<dbReference type="Pfam" id="PF00144">
    <property type="entry name" value="Beta-lactamase"/>
    <property type="match status" value="1"/>
</dbReference>